<keyword evidence="1" id="KW-0472">Membrane</keyword>
<evidence type="ECO:0000256" key="1">
    <source>
        <dbReference type="SAM" id="Phobius"/>
    </source>
</evidence>
<dbReference type="RefSeq" id="WP_114072354.1">
    <property type="nucleotide sequence ID" value="NZ_CP029554.1"/>
</dbReference>
<reference evidence="2 3" key="1">
    <citation type="submission" date="2018-05" db="EMBL/GenBank/DDBJ databases">
        <title>Genome sequencing, assembly and analysis of the novel insecticidal bacterium, Chromobacterium phragmitis.</title>
        <authorList>
            <person name="Sparks M.E."/>
            <person name="Blackburn M.B."/>
            <person name="Gundersen-Rindal D.E."/>
        </authorList>
    </citation>
    <scope>NUCLEOTIDE SEQUENCE [LARGE SCALE GENOMIC DNA]</scope>
    <source>
        <strain evidence="2">IIBBL 274-1</strain>
    </source>
</reference>
<protein>
    <submittedName>
        <fullName evidence="2">Uncharacterized protein</fullName>
    </submittedName>
</protein>
<sequence length="347" mass="39269">MGEAGIVIRSEDDAYRYLTQLVDGTIKLEIEDLNVHFEGWPNLRVYAKGRKYDQSITPAMMKSFLALQAAVYRSYAISKYNTPNINNLTKQEKEDLEIQVRVDGGSSDYNVDFQALAEKFLDGAMGKMTGEQVLIVILAAMLLLFGHFAIKSILEHRRQVRSEELGTEVQKQQLTVMQSMSSEETKRMTVMQGLIKDNAKVDNIYRTAYDMNMDMLKGMESTNSGEIQGVALSGEQAHLLVQNARRRSNDIRLDGRFRILGVDSSLRTDFRIKVLSLESGEDFVAQADETTLTIDAMNKLQRAEWKRRVINLHINAKEHHGQVKNAKIMAVGDIEEPDDPDNEEQSS</sequence>
<feature type="transmembrane region" description="Helical" evidence="1">
    <location>
        <begin position="133"/>
        <end position="150"/>
    </location>
</feature>
<dbReference type="EMBL" id="CP029554">
    <property type="protein sequence ID" value="AXE33127.1"/>
    <property type="molecule type" value="Genomic_DNA"/>
</dbReference>
<evidence type="ECO:0000313" key="2">
    <source>
        <dbReference type="EMBL" id="AXE33127.1"/>
    </source>
</evidence>
<dbReference type="AlphaFoldDB" id="A0A344UCX9"/>
<name>A0A344UCX9_9NEIS</name>
<dbReference type="Proteomes" id="UP000252038">
    <property type="component" value="Chromosome"/>
</dbReference>
<organism evidence="2 3">
    <name type="scientific">Chromobacterium phragmitis</name>
    <dbReference type="NCBI Taxonomy" id="2202141"/>
    <lineage>
        <taxon>Bacteria</taxon>
        <taxon>Pseudomonadati</taxon>
        <taxon>Pseudomonadota</taxon>
        <taxon>Betaproteobacteria</taxon>
        <taxon>Neisseriales</taxon>
        <taxon>Chromobacteriaceae</taxon>
        <taxon>Chromobacterium</taxon>
    </lineage>
</organism>
<dbReference type="KEGG" id="chrb:DK843_01640"/>
<accession>A0A344UCX9</accession>
<keyword evidence="1" id="KW-0812">Transmembrane</keyword>
<evidence type="ECO:0000313" key="3">
    <source>
        <dbReference type="Proteomes" id="UP000252038"/>
    </source>
</evidence>
<keyword evidence="1" id="KW-1133">Transmembrane helix</keyword>
<gene>
    <name evidence="2" type="ORF">DK843_01640</name>
</gene>
<proteinExistence type="predicted"/>